<evidence type="ECO:0000313" key="2">
    <source>
        <dbReference type="Proteomes" id="UP000243255"/>
    </source>
</evidence>
<dbReference type="STRING" id="1121321.SAMN04488530_10483"/>
<dbReference type="AlphaFoldDB" id="A0A1M5LC94"/>
<dbReference type="RefSeq" id="WP_073124205.1">
    <property type="nucleotide sequence ID" value="NZ_BAABCH010000006.1"/>
</dbReference>
<protein>
    <submittedName>
        <fullName evidence="1">Uncharacterized protein</fullName>
    </submittedName>
</protein>
<dbReference type="OrthoDB" id="1950981at2"/>
<keyword evidence="2" id="KW-1185">Reference proteome</keyword>
<reference evidence="2" key="1">
    <citation type="submission" date="2016-11" db="EMBL/GenBank/DDBJ databases">
        <authorList>
            <person name="Varghese N."/>
            <person name="Submissions S."/>
        </authorList>
    </citation>
    <scope>NUCLEOTIDE SEQUENCE [LARGE SCALE GENOMIC DNA]</scope>
    <source>
        <strain evidence="2">DSM 2635</strain>
    </source>
</reference>
<accession>A0A1M5LC94</accession>
<dbReference type="Proteomes" id="UP000243255">
    <property type="component" value="Unassembled WGS sequence"/>
</dbReference>
<gene>
    <name evidence="1" type="ORF">SAMN04488530_10483</name>
</gene>
<evidence type="ECO:0000313" key="1">
    <source>
        <dbReference type="EMBL" id="SHG62734.1"/>
    </source>
</evidence>
<sequence length="407" mass="48779">MNNIKIVDIRNYTGSKSNIISVDNEEILYSKEVKVDGIYYICIYCYKIKIKKLEEVYRYKLKNQEHETEEYEFNNQYFRVNDENITIIKTHLKSSLEVEVIDKKSKLVKSKHYFDVEGEVTSIPITINSRYFIFYTESGDLDTTQDSIYLCDLLENSIHLIRNSKIKDGLSVVHGLLDIMPTFIHDGEEYLIFNETYMDDYEYELDVYEWVKSEGINKDRIKEIEALYLISVNDFTGAIKNGEHDIPFIEVKKRHLNGWVRYIFMDEKNIYFREKDFDNQIEKIYSLDKSDFKTKTVKEIDHRKIEGRLFYGDIVYEKIESQNFIYIKGIYNCDYELSFKNDMNTYFCDFIGDRYLVTNQWIEDKEENYFEFVYIVDTKENNCNKYDGTCRVHDDIVVLYDNSGYFE</sequence>
<name>A0A1M5LC94_9FIRM</name>
<dbReference type="EMBL" id="FQWX01000004">
    <property type="protein sequence ID" value="SHG62734.1"/>
    <property type="molecule type" value="Genomic_DNA"/>
</dbReference>
<organism evidence="1 2">
    <name type="scientific">Asaccharospora irregularis DSM 2635</name>
    <dbReference type="NCBI Taxonomy" id="1121321"/>
    <lineage>
        <taxon>Bacteria</taxon>
        <taxon>Bacillati</taxon>
        <taxon>Bacillota</taxon>
        <taxon>Clostridia</taxon>
        <taxon>Peptostreptococcales</taxon>
        <taxon>Peptostreptococcaceae</taxon>
        <taxon>Asaccharospora</taxon>
    </lineage>
</organism>
<proteinExistence type="predicted"/>